<organism evidence="1 2">
    <name type="scientific">Chroococcidiopsis thermalis (strain PCC 7203)</name>
    <dbReference type="NCBI Taxonomy" id="251229"/>
    <lineage>
        <taxon>Bacteria</taxon>
        <taxon>Bacillati</taxon>
        <taxon>Cyanobacteriota</taxon>
        <taxon>Cyanophyceae</taxon>
        <taxon>Chroococcidiopsidales</taxon>
        <taxon>Chroococcidiopsidaceae</taxon>
        <taxon>Chroococcidiopsis</taxon>
    </lineage>
</organism>
<dbReference type="InterPro" id="IPR036412">
    <property type="entry name" value="HAD-like_sf"/>
</dbReference>
<evidence type="ECO:0000313" key="1">
    <source>
        <dbReference type="EMBL" id="AFY86985.1"/>
    </source>
</evidence>
<dbReference type="AlphaFoldDB" id="K9TWN6"/>
<dbReference type="GO" id="GO:0005829">
    <property type="term" value="C:cytosol"/>
    <property type="evidence" value="ECO:0007669"/>
    <property type="project" value="TreeGrafter"/>
</dbReference>
<dbReference type="PATRIC" id="fig|251229.3.peg.1715"/>
<dbReference type="SFLD" id="SFLDS00003">
    <property type="entry name" value="Haloacid_Dehalogenase"/>
    <property type="match status" value="1"/>
</dbReference>
<reference evidence="1 2" key="1">
    <citation type="submission" date="2012-06" db="EMBL/GenBank/DDBJ databases">
        <title>Finished chromosome of genome of Chroococcidiopsis thermalis PCC 7203.</title>
        <authorList>
            <consortium name="US DOE Joint Genome Institute"/>
            <person name="Gugger M."/>
            <person name="Coursin T."/>
            <person name="Rippka R."/>
            <person name="Tandeau De Marsac N."/>
            <person name="Huntemann M."/>
            <person name="Wei C.-L."/>
            <person name="Han J."/>
            <person name="Detter J.C."/>
            <person name="Han C."/>
            <person name="Tapia R."/>
            <person name="Davenport K."/>
            <person name="Daligault H."/>
            <person name="Erkkila T."/>
            <person name="Gu W."/>
            <person name="Munk A.C.C."/>
            <person name="Teshima H."/>
            <person name="Xu Y."/>
            <person name="Chain P."/>
            <person name="Chen A."/>
            <person name="Krypides N."/>
            <person name="Mavromatis K."/>
            <person name="Markowitz V."/>
            <person name="Szeto E."/>
            <person name="Ivanova N."/>
            <person name="Mikhailova N."/>
            <person name="Ovchinnikova G."/>
            <person name="Pagani I."/>
            <person name="Pati A."/>
            <person name="Goodwin L."/>
            <person name="Peters L."/>
            <person name="Pitluck S."/>
            <person name="Woyke T."/>
            <person name="Kerfeld C."/>
        </authorList>
    </citation>
    <scope>NUCLEOTIDE SEQUENCE [LARGE SCALE GENOMIC DNA]</scope>
    <source>
        <strain evidence="1 2">PCC 7203</strain>
    </source>
</reference>
<name>K9TWN6_CHRTP</name>
<dbReference type="HOGENOM" id="CLU_104121_0_0_3"/>
<dbReference type="GO" id="GO:0006281">
    <property type="term" value="P:DNA repair"/>
    <property type="evidence" value="ECO:0007669"/>
    <property type="project" value="TreeGrafter"/>
</dbReference>
<dbReference type="Pfam" id="PF00702">
    <property type="entry name" value="Hydrolase"/>
    <property type="match status" value="1"/>
</dbReference>
<evidence type="ECO:0000313" key="2">
    <source>
        <dbReference type="Proteomes" id="UP000010384"/>
    </source>
</evidence>
<dbReference type="EMBL" id="CP003597">
    <property type="protein sequence ID" value="AFY86985.1"/>
    <property type="molecule type" value="Genomic_DNA"/>
</dbReference>
<dbReference type="InParanoid" id="K9TWN6"/>
<dbReference type="KEGG" id="cthe:Chro_1461"/>
<proteinExistence type="predicted"/>
<dbReference type="Gene3D" id="3.40.50.1000">
    <property type="entry name" value="HAD superfamily/HAD-like"/>
    <property type="match status" value="1"/>
</dbReference>
<dbReference type="STRING" id="251229.Chro_1461"/>
<accession>K9TWN6</accession>
<keyword evidence="1" id="KW-0378">Hydrolase</keyword>
<dbReference type="SFLD" id="SFLDG01129">
    <property type="entry name" value="C1.5:_HAD__Beta-PGM__Phosphata"/>
    <property type="match status" value="1"/>
</dbReference>
<dbReference type="PANTHER" id="PTHR43434">
    <property type="entry name" value="PHOSPHOGLYCOLATE PHOSPHATASE"/>
    <property type="match status" value="1"/>
</dbReference>
<sequence>MKLSILTIKMIRLITDFDGPIIDVSERYYRVYQLCLEKTRHPEQAVTQLSKAEFWQLKRSKVPEKQIAILSGLDETQAKTFANLRRQTVHAHPYFQYDKLAPGAVEALEQIQQAGIDLAVMTMRRVRELDYAFGQHDLGRFFPENRCYCLSNDYLKTRDIDDKPLLMARALVELPPASDVWMVGDTEADIIAAKKHGIKAIAVECGIRDRVRLQQYQPDLIVKDLNAAVEFVLNAAFAQAS</sequence>
<dbReference type="InterPro" id="IPR050155">
    <property type="entry name" value="HAD-like_hydrolase_sf"/>
</dbReference>
<protein>
    <submittedName>
        <fullName evidence="1">Haloacid dehalogenase domain protein hydrolase</fullName>
    </submittedName>
</protein>
<keyword evidence="2" id="KW-1185">Reference proteome</keyword>
<dbReference type="GO" id="GO:0008967">
    <property type="term" value="F:phosphoglycolate phosphatase activity"/>
    <property type="evidence" value="ECO:0007669"/>
    <property type="project" value="TreeGrafter"/>
</dbReference>
<dbReference type="PANTHER" id="PTHR43434:SF1">
    <property type="entry name" value="PHOSPHOGLYCOLATE PHOSPHATASE"/>
    <property type="match status" value="1"/>
</dbReference>
<dbReference type="Gene3D" id="1.10.150.240">
    <property type="entry name" value="Putative phosphatase, domain 2"/>
    <property type="match status" value="1"/>
</dbReference>
<gene>
    <name evidence="1" type="ORF">Chro_1461</name>
</gene>
<dbReference type="InterPro" id="IPR023198">
    <property type="entry name" value="PGP-like_dom2"/>
</dbReference>
<dbReference type="eggNOG" id="COG0546">
    <property type="taxonomic scope" value="Bacteria"/>
</dbReference>
<dbReference type="InterPro" id="IPR023214">
    <property type="entry name" value="HAD_sf"/>
</dbReference>
<dbReference type="Proteomes" id="UP000010384">
    <property type="component" value="Chromosome"/>
</dbReference>
<dbReference type="SUPFAM" id="SSF56784">
    <property type="entry name" value="HAD-like"/>
    <property type="match status" value="1"/>
</dbReference>